<dbReference type="EMBL" id="JASBWR010000056">
    <property type="protein sequence ID" value="KAJ9101612.1"/>
    <property type="molecule type" value="Genomic_DNA"/>
</dbReference>
<proteinExistence type="predicted"/>
<evidence type="ECO:0000313" key="1">
    <source>
        <dbReference type="EMBL" id="KAJ9101612.1"/>
    </source>
</evidence>
<reference evidence="1" key="1">
    <citation type="submission" date="2023-04" db="EMBL/GenBank/DDBJ databases">
        <title>Draft Genome sequencing of Naganishia species isolated from polar environments using Oxford Nanopore Technology.</title>
        <authorList>
            <person name="Leo P."/>
            <person name="Venkateswaran K."/>
        </authorList>
    </citation>
    <scope>NUCLEOTIDE SEQUENCE</scope>
    <source>
        <strain evidence="1">MNA-CCFEE 5261</strain>
    </source>
</reference>
<organism evidence="1 2">
    <name type="scientific">Naganishia cerealis</name>
    <dbReference type="NCBI Taxonomy" id="610337"/>
    <lineage>
        <taxon>Eukaryota</taxon>
        <taxon>Fungi</taxon>
        <taxon>Dikarya</taxon>
        <taxon>Basidiomycota</taxon>
        <taxon>Agaricomycotina</taxon>
        <taxon>Tremellomycetes</taxon>
        <taxon>Filobasidiales</taxon>
        <taxon>Filobasidiaceae</taxon>
        <taxon>Naganishia</taxon>
    </lineage>
</organism>
<evidence type="ECO:0000313" key="2">
    <source>
        <dbReference type="Proteomes" id="UP001241377"/>
    </source>
</evidence>
<keyword evidence="2" id="KW-1185">Reference proteome</keyword>
<name>A0ACC2VT35_9TREE</name>
<gene>
    <name evidence="1" type="ORF">QFC19_005109</name>
</gene>
<accession>A0ACC2VT35</accession>
<comment type="caution">
    <text evidence="1">The sequence shown here is derived from an EMBL/GenBank/DDBJ whole genome shotgun (WGS) entry which is preliminary data.</text>
</comment>
<dbReference type="Proteomes" id="UP001241377">
    <property type="component" value="Unassembled WGS sequence"/>
</dbReference>
<protein>
    <submittedName>
        <fullName evidence="1">Uncharacterized protein</fullName>
    </submittedName>
</protein>
<sequence length="183" mass="20256">MEDITKVESYLAALDSSIDTLEDTVKPILGKDMVLITEDLDPISRIKAYNNYLYVTISTLFAYLKSTGVKTESHPIMEELARIKKSMNKVKELEQKLQLKDTSAQDSETAKRLIQQALGNNVNGGGAAAPDSIKKPAISSASFKGLEFQGKHTKFHEKTTPTKVTKPKKSQDDKAKGKKKARK</sequence>